<accession>A0ABS0BW08</accession>
<evidence type="ECO:0000313" key="2">
    <source>
        <dbReference type="Proteomes" id="UP001193680"/>
    </source>
</evidence>
<organism evidence="1 2">
    <name type="scientific">Thiomicrorhabdus heinhorstiae</name>
    <dbReference type="NCBI Taxonomy" id="2748010"/>
    <lineage>
        <taxon>Bacteria</taxon>
        <taxon>Pseudomonadati</taxon>
        <taxon>Pseudomonadota</taxon>
        <taxon>Gammaproteobacteria</taxon>
        <taxon>Thiotrichales</taxon>
        <taxon>Piscirickettsiaceae</taxon>
        <taxon>Thiomicrorhabdus</taxon>
    </lineage>
</organism>
<evidence type="ECO:0000313" key="1">
    <source>
        <dbReference type="EMBL" id="MBF6058003.1"/>
    </source>
</evidence>
<gene>
    <name evidence="1" type="ORF">H8792_006565</name>
</gene>
<name>A0ABS0BW08_9GAMM</name>
<dbReference type="InterPro" id="IPR032359">
    <property type="entry name" value="KwaB-like"/>
</dbReference>
<proteinExistence type="predicted"/>
<dbReference type="Pfam" id="PF16162">
    <property type="entry name" value="KwaB"/>
    <property type="match status" value="1"/>
</dbReference>
<comment type="caution">
    <text evidence="1">The sequence shown here is derived from an EMBL/GenBank/DDBJ whole genome shotgun (WGS) entry which is preliminary data.</text>
</comment>
<protein>
    <submittedName>
        <fullName evidence="1">DUF4868 domain-containing protein</fullName>
    </submittedName>
</protein>
<reference evidence="1 2" key="2">
    <citation type="submission" date="2020-11" db="EMBL/GenBank/DDBJ databases">
        <title>Sulfur oxidizing isolate from Hospital Hole Sinkhole.</title>
        <authorList>
            <person name="Scott K.M."/>
        </authorList>
    </citation>
    <scope>NUCLEOTIDE SEQUENCE [LARGE SCALE GENOMIC DNA]</scope>
    <source>
        <strain evidence="1 2">HH1</strain>
    </source>
</reference>
<reference evidence="1 2" key="1">
    <citation type="submission" date="2020-06" db="EMBL/GenBank/DDBJ databases">
        <authorList>
            <person name="Scott K."/>
        </authorList>
    </citation>
    <scope>NUCLEOTIDE SEQUENCE [LARGE SCALE GENOMIC DNA]</scope>
    <source>
        <strain evidence="1 2">HH1</strain>
    </source>
</reference>
<dbReference type="RefSeq" id="WP_185978149.1">
    <property type="nucleotide sequence ID" value="NZ_JACBGI020000010.1"/>
</dbReference>
<sequence length="303" mass="34706">MTDFSDWRELDYDNSTVQLWVFKKSTTAAKFRAWHVRTDEEVENLFRNAIKSEVLRITEKVTYSHLSQNNENSCLEHSLEDSEGLIALLQAVDVPETENTDAQLKQLKGAVGYLVKFQSGEKTVYAVRKTAPSWKPTLRNKLINAIFVNGELSAVPDESFTFDSYFDFYCLNETIFVASKRAYESTVSDKKAYKKSFDDLTVDPEFLSVFSDVEPLKKYVGQNSMQLRRMTVIQQKALYRVPGFSDRVKLVSETRKWGINFDQNGKISVCQDTAKIVIQVLLDHRLLSEVTETIYDVPDAEAV</sequence>
<dbReference type="EMBL" id="JACBGI020000010">
    <property type="protein sequence ID" value="MBF6058003.1"/>
    <property type="molecule type" value="Genomic_DNA"/>
</dbReference>
<keyword evidence="2" id="KW-1185">Reference proteome</keyword>
<dbReference type="Proteomes" id="UP001193680">
    <property type="component" value="Unassembled WGS sequence"/>
</dbReference>